<evidence type="ECO:0000256" key="1">
    <source>
        <dbReference type="ARBA" id="ARBA00004245"/>
    </source>
</evidence>
<feature type="compositionally biased region" description="Low complexity" evidence="5">
    <location>
        <begin position="2513"/>
        <end position="2539"/>
    </location>
</feature>
<evidence type="ECO:0000256" key="3">
    <source>
        <dbReference type="ARBA" id="ARBA00023212"/>
    </source>
</evidence>
<evidence type="ECO:0000256" key="2">
    <source>
        <dbReference type="ARBA" id="ARBA00022490"/>
    </source>
</evidence>
<feature type="coiled-coil region" evidence="4">
    <location>
        <begin position="1714"/>
        <end position="1741"/>
    </location>
</feature>
<feature type="region of interest" description="Disordered" evidence="5">
    <location>
        <begin position="2690"/>
        <end position="2718"/>
    </location>
</feature>
<feature type="domain" description="GAR" evidence="6">
    <location>
        <begin position="2579"/>
        <end position="2653"/>
    </location>
</feature>
<feature type="compositionally biased region" description="Low complexity" evidence="5">
    <location>
        <begin position="2793"/>
        <end position="2802"/>
    </location>
</feature>
<feature type="compositionally biased region" description="Pro residues" evidence="5">
    <location>
        <begin position="2542"/>
        <end position="2552"/>
    </location>
</feature>
<evidence type="ECO:0000259" key="6">
    <source>
        <dbReference type="PROSITE" id="PS51460"/>
    </source>
</evidence>
<proteinExistence type="predicted"/>
<name>A0A0C9MJA2_9FUNG</name>
<dbReference type="PROSITE" id="PS51460">
    <property type="entry name" value="GAR"/>
    <property type="match status" value="1"/>
</dbReference>
<dbReference type="SMART" id="SM00243">
    <property type="entry name" value="GAS2"/>
    <property type="match status" value="1"/>
</dbReference>
<evidence type="ECO:0000313" key="7">
    <source>
        <dbReference type="EMBL" id="GAN10926.1"/>
    </source>
</evidence>
<dbReference type="Gene3D" id="3.30.920.20">
    <property type="entry name" value="Gas2-like domain"/>
    <property type="match status" value="1"/>
</dbReference>
<dbReference type="STRING" id="91626.A0A0C9MJA2"/>
<keyword evidence="4" id="KW-0175">Coiled coil</keyword>
<dbReference type="OrthoDB" id="2359410at2759"/>
<feature type="coiled-coil region" evidence="4">
    <location>
        <begin position="2304"/>
        <end position="2331"/>
    </location>
</feature>
<dbReference type="SUPFAM" id="SSF143575">
    <property type="entry name" value="GAS2 domain-like"/>
    <property type="match status" value="1"/>
</dbReference>
<feature type="compositionally biased region" description="Basic residues" evidence="5">
    <location>
        <begin position="2558"/>
        <end position="2569"/>
    </location>
</feature>
<feature type="region of interest" description="Disordered" evidence="5">
    <location>
        <begin position="216"/>
        <end position="246"/>
    </location>
</feature>
<feature type="region of interest" description="Disordered" evidence="5">
    <location>
        <begin position="2476"/>
        <end position="2581"/>
    </location>
</feature>
<feature type="region of interest" description="Disordered" evidence="5">
    <location>
        <begin position="18"/>
        <end position="37"/>
    </location>
</feature>
<dbReference type="Proteomes" id="UP000053815">
    <property type="component" value="Unassembled WGS sequence"/>
</dbReference>
<keyword evidence="3" id="KW-0206">Cytoskeleton</keyword>
<dbReference type="GO" id="GO:0008017">
    <property type="term" value="F:microtubule binding"/>
    <property type="evidence" value="ECO:0007669"/>
    <property type="project" value="InterPro"/>
</dbReference>
<feature type="compositionally biased region" description="Basic and acidic residues" evidence="5">
    <location>
        <begin position="2476"/>
        <end position="2487"/>
    </location>
</feature>
<reference evidence="7" key="1">
    <citation type="submission" date="2014-09" db="EMBL/GenBank/DDBJ databases">
        <title>Draft genome sequence of an oleaginous Mucoromycotina fungus Mucor ambiguus NBRC6742.</title>
        <authorList>
            <person name="Takeda I."/>
            <person name="Yamane N."/>
            <person name="Morita T."/>
            <person name="Tamano K."/>
            <person name="Machida M."/>
            <person name="Baker S."/>
            <person name="Koike H."/>
        </authorList>
    </citation>
    <scope>NUCLEOTIDE SEQUENCE</scope>
    <source>
        <strain evidence="7">NBRC 6742</strain>
    </source>
</reference>
<dbReference type="EMBL" id="DF836720">
    <property type="protein sequence ID" value="GAN10926.1"/>
    <property type="molecule type" value="Genomic_DNA"/>
</dbReference>
<evidence type="ECO:0000313" key="8">
    <source>
        <dbReference type="Proteomes" id="UP000053815"/>
    </source>
</evidence>
<keyword evidence="8" id="KW-1185">Reference proteome</keyword>
<evidence type="ECO:0000256" key="4">
    <source>
        <dbReference type="SAM" id="Coils"/>
    </source>
</evidence>
<comment type="subcellular location">
    <subcellularLocation>
        <location evidence="1">Cytoplasm</location>
        <location evidence="1">Cytoskeleton</location>
    </subcellularLocation>
</comment>
<dbReference type="Pfam" id="PF02187">
    <property type="entry name" value="GAS2"/>
    <property type="match status" value="1"/>
</dbReference>
<feature type="compositionally biased region" description="Polar residues" evidence="5">
    <location>
        <begin position="2273"/>
        <end position="2286"/>
    </location>
</feature>
<dbReference type="Gene3D" id="1.20.58.60">
    <property type="match status" value="2"/>
</dbReference>
<accession>A0A0C9MJA2</accession>
<gene>
    <name evidence="7" type="ORF">MAM1_0431c10476</name>
</gene>
<feature type="compositionally biased region" description="Low complexity" evidence="5">
    <location>
        <begin position="219"/>
        <end position="237"/>
    </location>
</feature>
<feature type="region of interest" description="Disordered" evidence="5">
    <location>
        <begin position="2743"/>
        <end position="2812"/>
    </location>
</feature>
<sequence>MNSAMSKGSGAILKASGHINQQQQTTGNPRVSYSTSSTFTTTTTTTTALYTAAFAKVDMILASSTSPTSSTSTVLAWLQKELALYVDLHLMSIPVDLTEAMDWLAKPLVCLAHRYFPDQFLNLSQQLQNHATIHKRALQVFEERLHVVYNEEDDISNYLAFIQKALVMTDDATLRDLHIRDSQSTTTTTITSEFDLTLGIPLTQLWQQWTELAKQESLSSTTTTTTTPTTTASTRSSPSPPRIEPMQSRECWEDIEASLQQLQPQYQSFQQAIINNTDIPPDLAVRISAIDATHAALSAQMQRPTIEFATTVAYIRNELEFIQAKMLKTTTTDAGIHDLEVRSTKAGTLIDQLVRHDMDDGQYQHYQALLHKYQLIVSWVDDVRVWFVEAERIRGWIEQRIQLLEAKQSLNALEEVEYDYTPEQIDEWNREHDLLQKEVAAFDAQDMTRLRAHVKQLTSTHKDLSPADTTTIEITFTTLTTLDRLMHLLRRHAYELHMLTLRMAWEQSYHVTVAWVRSVAEQVKQFVHGKARWRANDDHVQHQHDKNNIISTLIQFEQQSAHFDQGQFTNTVNLYQDMDDACHVELPSHLESRQVAIEEGFEELTHRIAFARQVVEQYLVVADFLAKADQLKQEGEALRQEIVSADVSAVSTTELSDKVVLFQENTVRLVTGVAARVPYPEASHPSDQQGNDDANEMIRMVIGSRKSALVLFGEALDHSLSALRRALQLQKRAKQLQDEMTRLGGWVDERLKAMRKSKVDVFVAGKCALDDTDLARLIKERDGQVTKLKGIKENEYKKLQENILAVQQSSVSQHNVISTQVSALQDGMGTLGDQLDVLDEALKLHSSRLAILGLRISWETQHAKASVWISNHIFAVWDFISRKAQWRVSTVVDSEDEEDANHTASHWRSQVQLECDILVSTIQAFYNEQLKPVEDVYSKLLNDFESSPSAVKVSTAIEYVQRRQDTLSQSYQNINDLINYAQQVLDQHEALTGFTRQVGELQTKGQQLKLAIQQAMDTVMQMGDHHHLKDAVQAFSQAVMQLWMQTGSQLPYPVCPEDARTTRPSTNDDEISTEVATAVYKAYTDLQALSNALSDMVQRLDVGLMYRVRLEQWCLQVQHTTTTITDMTTTLTSYSFDLTTGIMTQQSIVVDQGEQLGHELQVQCRHCHEGVDNIQQQLVQIQEAMAADDCHLLDFSMTEKPLASLQESCHTLDQSMLDFTQRLQVCQDRAQWYPLWLHHSQTLNGLQEAMLEWMNQKAWWISTFDGEGEGRGNDTLLTLAKQLRVCHLVLQDCVSGQEDLESSYSVLAHSFKVATDTTLEDTQQSNVLHLSIKLQETIKAQLDDIQQIQERHDWASRVDQELKACANKELATETFIQLYARWSPSTSAHQDELTDKVNKLHQATADHISAMDNLLNQAIQQQTEPIFRRKTHLQSTKHSLEQQDLFLDKVMEQQQALCGILYEINKVELLAESKKSVLLSLAQPSSQDLAEYKQHVDQVHALIDKTMIYPVRHYRDHNPRAREADTSHNAGLQDMLRARQSRLTELGSTLESILKSKERLSRRKAAEASYFAEAHVVDEWIDAKHKSLNEEKEVSLKSAVAHINALQSAITNYTASVHGLEVAASKCIAVIQQQQGDDDVDDTAQSVQRIHDKQSYIAIKWRQLEDTIAKVQHQRQQELQHQEFMNLLQAFNTQCNTLQAQLQQDVGQVTECMCTQWQDQLQALSTKLSELKLQAQKHDDVTDAAAHYNALKEQVQQRSTEANHYRLKQEYAEGATALESLMTSAQEAFRALQHKSTTIQGDTEQDKALVEEVNVEYTACCQMLDQEKYDEQRSFYRFLQLNKVHDLLAIDDRQSHLEQQWKHIQQALSHYQQQNIRSLLQWQELHSKLNDIKDEALAGVLDRLDHFQLSDTAVVPTWLDQDASLLALLRHRATACLDIATSLAEKDDDANMARFRQKYDDLLQQVDAAALLLSEKSSLAQQHVDMIECEQLVASFCHQVAEEVESIQVDSASSDTMSDATALESLYKHVSASYLTREATQQAFKRQLTSIESRMDTVSKKYSVDTNQWQQEVNAAMSHLNTTLAETAQVNDMMRRVLGHSKSADNIKSWLDNCQAAIAELEEHQQHESTALDLAGLTQKMNDFEKVIQSFLDLSQEVETAPCHQILVHHLVDAMVKPTTADIQDRWQKTHADLKAVETEIQKTTRGVGVARKMKHLMALVGETRDYLERTRLYDYDAQSHDSSSDEEDDDKTQVATDDGKKEEEEDGDTDTAIATSINKDTTAPVLTTLPRQGEIQDIEKHVKATESEMLTQIEQELEELDRLMNEFDADVTFTRQHAELKESVQSLQEMFAAKYCTLNKCMAIGVFLSTADDIEILQSSLEEAVSQSAPHHSLIGTLSRTDLQAKLIELDARFKYYERKIVPSLTLAQEQAKAVAELTVKGGDAVHAQLQDMDRKWTSIKKQFKTRKIELSRTIDTSQDSKDQHARIRKSSLPTRKASSLLRDRADVARQRLSPTASSASSSSSSTRTTSTTRLPSRYLAPPPPPPPPHQPSKSATHLKSRSTHKTTKPPLNSYVADPDNDLDMEIGRIVNETPYRVKVKMVPGEVGRYWFGNLNPKLAYCRVLKSKMVMVRVGGGWTELSQFLRDHALLEGDFIPRHQKKKTAAAVIPEEDEPKSPTIQEGFIETHRQHPPTSMHRSAGGVTGSPSHSASTATSGYKDGDKFIAVDSHGNQLQVQMRKAPSNFMHSSSSSSTTNTSGGSSSLSNHSGHHMNDYTKRRIARRKEKKPVASTTTTTTTTTTPLLSQSPSSK</sequence>
<dbReference type="GO" id="GO:0005856">
    <property type="term" value="C:cytoskeleton"/>
    <property type="evidence" value="ECO:0007669"/>
    <property type="project" value="UniProtKB-SubCell"/>
</dbReference>
<protein>
    <recommendedName>
        <fullName evidence="6">GAR domain-containing protein</fullName>
    </recommendedName>
</protein>
<feature type="compositionally biased region" description="Low complexity" evidence="5">
    <location>
        <begin position="2744"/>
        <end position="2768"/>
    </location>
</feature>
<dbReference type="InterPro" id="IPR036534">
    <property type="entry name" value="GAR_dom_sf"/>
</dbReference>
<organism evidence="7">
    <name type="scientific">Mucor ambiguus</name>
    <dbReference type="NCBI Taxonomy" id="91626"/>
    <lineage>
        <taxon>Eukaryota</taxon>
        <taxon>Fungi</taxon>
        <taxon>Fungi incertae sedis</taxon>
        <taxon>Mucoromycota</taxon>
        <taxon>Mucoromycotina</taxon>
        <taxon>Mucoromycetes</taxon>
        <taxon>Mucorales</taxon>
        <taxon>Mucorineae</taxon>
        <taxon>Mucoraceae</taxon>
        <taxon>Mucor</taxon>
    </lineage>
</organism>
<feature type="compositionally biased region" description="Polar residues" evidence="5">
    <location>
        <begin position="2803"/>
        <end position="2812"/>
    </location>
</feature>
<keyword evidence="2" id="KW-0963">Cytoplasm</keyword>
<feature type="compositionally biased region" description="Polar residues" evidence="5">
    <location>
        <begin position="2706"/>
        <end position="2717"/>
    </location>
</feature>
<evidence type="ECO:0000256" key="5">
    <source>
        <dbReference type="SAM" id="MobiDB-lite"/>
    </source>
</evidence>
<feature type="region of interest" description="Disordered" evidence="5">
    <location>
        <begin position="2238"/>
        <end position="2293"/>
    </location>
</feature>
<dbReference type="InterPro" id="IPR003108">
    <property type="entry name" value="GAR_dom"/>
</dbReference>
<feature type="compositionally biased region" description="Polar residues" evidence="5">
    <location>
        <begin position="18"/>
        <end position="31"/>
    </location>
</feature>